<organism evidence="4 5">
    <name type="scientific">Pieris macdunnoughi</name>
    <dbReference type="NCBI Taxonomy" id="345717"/>
    <lineage>
        <taxon>Eukaryota</taxon>
        <taxon>Metazoa</taxon>
        <taxon>Ecdysozoa</taxon>
        <taxon>Arthropoda</taxon>
        <taxon>Hexapoda</taxon>
        <taxon>Insecta</taxon>
        <taxon>Pterygota</taxon>
        <taxon>Neoptera</taxon>
        <taxon>Endopterygota</taxon>
        <taxon>Lepidoptera</taxon>
        <taxon>Glossata</taxon>
        <taxon>Ditrysia</taxon>
        <taxon>Papilionoidea</taxon>
        <taxon>Pieridae</taxon>
        <taxon>Pierinae</taxon>
        <taxon>Pieris</taxon>
    </lineage>
</organism>
<gene>
    <name evidence="4" type="ORF">PMACD_LOCUS6969</name>
</gene>
<keyword evidence="5" id="KW-1185">Reference proteome</keyword>
<dbReference type="GO" id="GO:0005737">
    <property type="term" value="C:cytoplasm"/>
    <property type="evidence" value="ECO:0007669"/>
    <property type="project" value="TreeGrafter"/>
</dbReference>
<dbReference type="PANTHER" id="PTHR28626:SF3">
    <property type="entry name" value="SRR1-LIKE PROTEIN"/>
    <property type="match status" value="1"/>
</dbReference>
<feature type="domain" description="SRR1-like" evidence="3">
    <location>
        <begin position="76"/>
        <end position="237"/>
    </location>
</feature>
<dbReference type="InterPro" id="IPR012942">
    <property type="entry name" value="SRR1-like"/>
</dbReference>
<proteinExistence type="inferred from homology"/>
<dbReference type="OrthoDB" id="551431at2759"/>
<sequence>MSSHKHDSDGFQIVSSKKSSKNKSTKVPRQQSDLLKSKSFNIDIEKSYKKIISAVDVLKDSQFSKDVIKSVSNIVLDRQIVELVCFGLGSIGECNISRYQLALLLCLKDAFEIDNILVHDPIFSTQECDLLKRLKLTVIEKNSEGDYVISKQGVTFVYLPHCPKQLTNNFLWSNWNTHLENCILLCNSFTSLIENQLSRVLSESVPYIQNIFSYTTVVSLENNFVYKDIFNDTSIHYFPSDKLKLAPVDFWLQQKKPEYKDTEEFITSLMIEKLNIV</sequence>
<evidence type="ECO:0000256" key="2">
    <source>
        <dbReference type="SAM" id="MobiDB-lite"/>
    </source>
</evidence>
<evidence type="ECO:0000259" key="3">
    <source>
        <dbReference type="Pfam" id="PF07985"/>
    </source>
</evidence>
<dbReference type="Proteomes" id="UP000663880">
    <property type="component" value="Unassembled WGS sequence"/>
</dbReference>
<protein>
    <recommendedName>
        <fullName evidence="3">SRR1-like domain-containing protein</fullName>
    </recommendedName>
</protein>
<dbReference type="AlphaFoldDB" id="A0A821RVM0"/>
<dbReference type="EMBL" id="CAJOBZ010000015">
    <property type="protein sequence ID" value="CAF4849962.1"/>
    <property type="molecule type" value="Genomic_DNA"/>
</dbReference>
<dbReference type="Pfam" id="PF07985">
    <property type="entry name" value="SRR1"/>
    <property type="match status" value="1"/>
</dbReference>
<evidence type="ECO:0000313" key="5">
    <source>
        <dbReference type="Proteomes" id="UP000663880"/>
    </source>
</evidence>
<dbReference type="InterPro" id="IPR040044">
    <property type="entry name" value="SRR1L"/>
</dbReference>
<dbReference type="PANTHER" id="PTHR28626">
    <property type="entry name" value="SRR1-LIKE PROTEIN"/>
    <property type="match status" value="1"/>
</dbReference>
<accession>A0A821RVM0</accession>
<evidence type="ECO:0000256" key="1">
    <source>
        <dbReference type="ARBA" id="ARBA00009856"/>
    </source>
</evidence>
<reference evidence="4" key="1">
    <citation type="submission" date="2021-02" db="EMBL/GenBank/DDBJ databases">
        <authorList>
            <person name="Steward A R."/>
        </authorList>
    </citation>
    <scope>NUCLEOTIDE SEQUENCE</scope>
</reference>
<feature type="region of interest" description="Disordered" evidence="2">
    <location>
        <begin position="1"/>
        <end position="31"/>
    </location>
</feature>
<evidence type="ECO:0000313" key="4">
    <source>
        <dbReference type="EMBL" id="CAF4849962.1"/>
    </source>
</evidence>
<comment type="caution">
    <text evidence="4">The sequence shown here is derived from an EMBL/GenBank/DDBJ whole genome shotgun (WGS) entry which is preliminary data.</text>
</comment>
<comment type="similarity">
    <text evidence="1">Belongs to the SRR1 family.</text>
</comment>
<name>A0A821RVM0_9NEOP</name>
<dbReference type="GO" id="GO:0005634">
    <property type="term" value="C:nucleus"/>
    <property type="evidence" value="ECO:0007669"/>
    <property type="project" value="TreeGrafter"/>
</dbReference>